<keyword evidence="1" id="KW-0472">Membrane</keyword>
<organism evidence="2 5">
    <name type="scientific">Tatumella citrea</name>
    <name type="common">Pantoea citrea</name>
    <dbReference type="NCBI Taxonomy" id="53336"/>
    <lineage>
        <taxon>Bacteria</taxon>
        <taxon>Pseudomonadati</taxon>
        <taxon>Pseudomonadota</taxon>
        <taxon>Gammaproteobacteria</taxon>
        <taxon>Enterobacterales</taxon>
        <taxon>Erwiniaceae</taxon>
        <taxon>Tatumella</taxon>
    </lineage>
</organism>
<evidence type="ECO:0000313" key="3">
    <source>
        <dbReference type="EMBL" id="ARU96671.1"/>
    </source>
</evidence>
<name>A0A1Y0L4G1_TATCI</name>
<dbReference type="Gene3D" id="1.20.1250.20">
    <property type="entry name" value="MFS general substrate transporter like domains"/>
    <property type="match status" value="1"/>
</dbReference>
<feature type="transmembrane region" description="Helical" evidence="1">
    <location>
        <begin position="53"/>
        <end position="74"/>
    </location>
</feature>
<dbReference type="InterPro" id="IPR010645">
    <property type="entry name" value="MFS_4"/>
</dbReference>
<dbReference type="PANTHER" id="PTHR23537:SF1">
    <property type="entry name" value="SUGAR TRANSPORTER"/>
    <property type="match status" value="1"/>
</dbReference>
<dbReference type="AlphaFoldDB" id="A0A1Y0L4G1"/>
<evidence type="ECO:0000313" key="4">
    <source>
        <dbReference type="Proteomes" id="UP000195729"/>
    </source>
</evidence>
<accession>A0A1Y0L4G1</accession>
<gene>
    <name evidence="2" type="ORF">A7K98_01805</name>
    <name evidence="3" type="ORF">A7K99_01805</name>
</gene>
<evidence type="ECO:0000313" key="2">
    <source>
        <dbReference type="EMBL" id="ARU92635.1"/>
    </source>
</evidence>
<dbReference type="OrthoDB" id="9797953at2"/>
<keyword evidence="4" id="KW-1185">Reference proteome</keyword>
<feature type="transmembrane region" description="Helical" evidence="1">
    <location>
        <begin position="305"/>
        <end position="327"/>
    </location>
</feature>
<feature type="transmembrane region" description="Helical" evidence="1">
    <location>
        <begin position="253"/>
        <end position="273"/>
    </location>
</feature>
<proteinExistence type="predicted"/>
<dbReference type="Pfam" id="PF06779">
    <property type="entry name" value="MFS_4"/>
    <property type="match status" value="1"/>
</dbReference>
<feature type="transmembrane region" description="Helical" evidence="1">
    <location>
        <begin position="86"/>
        <end position="110"/>
    </location>
</feature>
<dbReference type="GO" id="GO:0005886">
    <property type="term" value="C:plasma membrane"/>
    <property type="evidence" value="ECO:0007669"/>
    <property type="project" value="TreeGrafter"/>
</dbReference>
<protein>
    <submittedName>
        <fullName evidence="2">MFS superfamily transporter</fullName>
    </submittedName>
</protein>
<feature type="transmembrane region" description="Helical" evidence="1">
    <location>
        <begin position="20"/>
        <end position="41"/>
    </location>
</feature>
<keyword evidence="1" id="KW-0812">Transmembrane</keyword>
<dbReference type="SUPFAM" id="SSF103473">
    <property type="entry name" value="MFS general substrate transporter"/>
    <property type="match status" value="1"/>
</dbReference>
<feature type="transmembrane region" description="Helical" evidence="1">
    <location>
        <begin position="145"/>
        <end position="166"/>
    </location>
</feature>
<reference evidence="4 5" key="1">
    <citation type="submission" date="2016-05" db="EMBL/GenBank/DDBJ databases">
        <title>Complete genome sequence of two 2,5-diketo-D-glunonic acid producing strain Tatumella citrea.</title>
        <authorList>
            <person name="Duan C."/>
            <person name="Yang J."/>
            <person name="Yang S."/>
        </authorList>
    </citation>
    <scope>NUCLEOTIDE SEQUENCE [LARGE SCALE GENOMIC DNA]</scope>
    <source>
        <strain evidence="3 4">ATCC 39140</strain>
        <strain evidence="2 5">DSM 13699</strain>
    </source>
</reference>
<sequence>MLSQRNPSQGNSPGLQSGSLRTMLTGIITLITVMGIGRFSLTPQIPLMIHDGIITLTSAGLLAAMNYVGYLLGALHASRIRSQHTLYLKSGLVLTIAVTLLSGTTSSMALQCLFRFLSGIGGAWSLIIITSWTQLVLAGNRSPRMSAAVFTGPGIGITLTGLLAWIAGRWQFDSSDAWYLYGGIALVATLLIFGSLPRSLPVARNTASGERMGANLRLLLLTYSLAGFGYILPATFLSQMAHALFQHGALAAFFWPLFGLSAVVGVILVILFAGVSDTRISLALAMVLQGVGVAASVVITGTSGLLISTILTGLGFLSIMQLSMRLAREISSGSVSKNVGTLTAGYATGQLPGPLVSSASVMAFGSLEPALLLAATGLVAGGAVVYFLIKAPT</sequence>
<dbReference type="PANTHER" id="PTHR23537">
    <property type="match status" value="1"/>
</dbReference>
<dbReference type="EMBL" id="CP015581">
    <property type="protein sequence ID" value="ARU96671.1"/>
    <property type="molecule type" value="Genomic_DNA"/>
</dbReference>
<feature type="transmembrane region" description="Helical" evidence="1">
    <location>
        <begin position="116"/>
        <end position="138"/>
    </location>
</feature>
<feature type="transmembrane region" description="Helical" evidence="1">
    <location>
        <begin position="218"/>
        <end position="241"/>
    </location>
</feature>
<dbReference type="Proteomes" id="UP000195729">
    <property type="component" value="Chromosome"/>
</dbReference>
<evidence type="ECO:0000313" key="5">
    <source>
        <dbReference type="Proteomes" id="UP000195814"/>
    </source>
</evidence>
<dbReference type="RefSeq" id="WP_087487015.1">
    <property type="nucleotide sequence ID" value="NZ_CP015579.1"/>
</dbReference>
<dbReference type="EMBL" id="CP015579">
    <property type="protein sequence ID" value="ARU92635.1"/>
    <property type="molecule type" value="Genomic_DNA"/>
</dbReference>
<dbReference type="Proteomes" id="UP000195814">
    <property type="component" value="Chromosome"/>
</dbReference>
<feature type="transmembrane region" description="Helical" evidence="1">
    <location>
        <begin position="178"/>
        <end position="197"/>
    </location>
</feature>
<evidence type="ECO:0000256" key="1">
    <source>
        <dbReference type="SAM" id="Phobius"/>
    </source>
</evidence>
<dbReference type="InterPro" id="IPR036259">
    <property type="entry name" value="MFS_trans_sf"/>
</dbReference>
<dbReference type="KEGG" id="tci:A7K98_01805"/>
<feature type="transmembrane region" description="Helical" evidence="1">
    <location>
        <begin position="370"/>
        <end position="389"/>
    </location>
</feature>
<keyword evidence="1" id="KW-1133">Transmembrane helix</keyword>